<dbReference type="PANTHER" id="PTHR42707">
    <property type="entry name" value="ACYL-COA DEHYDROGENASE"/>
    <property type="match status" value="1"/>
</dbReference>
<evidence type="ECO:0000256" key="2">
    <source>
        <dbReference type="ARBA" id="ARBA00022630"/>
    </source>
</evidence>
<comment type="cofactor">
    <cofactor evidence="4">
        <name>FAD</name>
        <dbReference type="ChEBI" id="CHEBI:57692"/>
    </cofactor>
</comment>
<keyword evidence="9" id="KW-1185">Reference proteome</keyword>
<dbReference type="Gene3D" id="1.20.140.10">
    <property type="entry name" value="Butyryl-CoA Dehydrogenase, subunit A, domain 3"/>
    <property type="match status" value="1"/>
</dbReference>
<dbReference type="Pfam" id="PF18158">
    <property type="entry name" value="AidB_N"/>
    <property type="match status" value="1"/>
</dbReference>
<name>A0A427Y4W6_9TREE</name>
<gene>
    <name evidence="8" type="ORF">EHS24_004358</name>
</gene>
<dbReference type="InterPro" id="IPR041504">
    <property type="entry name" value="AidB_N"/>
</dbReference>
<comment type="similarity">
    <text evidence="1 4">Belongs to the acyl-CoA dehydrogenase family.</text>
</comment>
<feature type="domain" description="Acyl-CoA dehydrogenase/oxidase C-terminal" evidence="5">
    <location>
        <begin position="315"/>
        <end position="486"/>
    </location>
</feature>
<dbReference type="SUPFAM" id="SSF47203">
    <property type="entry name" value="Acyl-CoA dehydrogenase C-terminal domain-like"/>
    <property type="match status" value="1"/>
</dbReference>
<dbReference type="InterPro" id="IPR036250">
    <property type="entry name" value="AcylCo_DH-like_C"/>
</dbReference>
<dbReference type="SUPFAM" id="SSF56645">
    <property type="entry name" value="Acyl-CoA dehydrogenase NM domain-like"/>
    <property type="match status" value="1"/>
</dbReference>
<protein>
    <recommendedName>
        <fullName evidence="10">Acyl-CoA dehydrogenase/oxidase C-terminal domain-containing protein</fullName>
    </recommendedName>
</protein>
<dbReference type="InterPro" id="IPR052904">
    <property type="entry name" value="Acyl-CoA_dehydrogenase-like"/>
</dbReference>
<dbReference type="InterPro" id="IPR009075">
    <property type="entry name" value="AcylCo_DH/oxidase_C"/>
</dbReference>
<reference evidence="8 9" key="1">
    <citation type="submission" date="2018-11" db="EMBL/GenBank/DDBJ databases">
        <title>Genome sequence of Apiotrichum porosum DSM 27194.</title>
        <authorList>
            <person name="Aliyu H."/>
            <person name="Gorte O."/>
            <person name="Ochsenreither K."/>
        </authorList>
    </citation>
    <scope>NUCLEOTIDE SEQUENCE [LARGE SCALE GENOMIC DNA]</scope>
    <source>
        <strain evidence="8 9">DSM 27194</strain>
    </source>
</reference>
<sequence>MKLVTATATSGFFQPQPVVPNQYRDDVALRRAVSLFTPPETMATLAPDLERFGDLVLSREVLAHVVNAEHDLPYVIGSGFTAFGHPNADALVTSSGWKELQDIGIREQIVGRGYDHGLGPYARLAQYYKLHLWNPSSAVVTCPSAMQDGAINVLARDLLARPDMDSSQRSVFTRALERLLSNDPREAWTSGQWMTERPGGSDVAGTETVATLNGPATRATDVDGLPLGPWSVSGFKWFSSATDCGCVVLLAKTDTGGGSLSCFFAPTRKVVNDGCDVEMNGIRISRLKNKLGTKALPTAEVEVKDMRAWMIGEEGSGVKMISTLLNITRFYNAVSAVGFLGRSLGVVRAFARVRPFPSLKPPHNKLVDRPLFAKTIAGVTLQYRADLLFTGLVAALLGASDSASQSYSPLVPDDHHQSLLLLRILTPVVKAYTAKHAIAGVQECMESLGGVGYMENVESPEMNLARIFRDTNVLAIWEGTTDVLSTDTVKVLHHGRDGHKVLAALDSWFEHALPAGSRLHGDEKAAVHAGWKALRADIPKDKEHALSEGREILRRIGDLVCAALLVVDAERDGDEVAAACATRFAHTRLVAHVPATSAAGKKKANWHAVTKEDMKIAFDGHPVAEKHHAKL</sequence>
<dbReference type="GO" id="GO:0003995">
    <property type="term" value="F:acyl-CoA dehydrogenase activity"/>
    <property type="evidence" value="ECO:0007669"/>
    <property type="project" value="TreeGrafter"/>
</dbReference>
<accession>A0A427Y4W6</accession>
<dbReference type="OrthoDB" id="10251155at2759"/>
<dbReference type="Pfam" id="PF02770">
    <property type="entry name" value="Acyl-CoA_dh_M"/>
    <property type="match status" value="1"/>
</dbReference>
<dbReference type="Gene3D" id="2.40.110.20">
    <property type="match status" value="1"/>
</dbReference>
<proteinExistence type="inferred from homology"/>
<dbReference type="RefSeq" id="XP_028478914.1">
    <property type="nucleotide sequence ID" value="XM_028619942.1"/>
</dbReference>
<dbReference type="Proteomes" id="UP000279236">
    <property type="component" value="Unassembled WGS sequence"/>
</dbReference>
<dbReference type="GeneID" id="39588901"/>
<organism evidence="8 9">
    <name type="scientific">Apiotrichum porosum</name>
    <dbReference type="NCBI Taxonomy" id="105984"/>
    <lineage>
        <taxon>Eukaryota</taxon>
        <taxon>Fungi</taxon>
        <taxon>Dikarya</taxon>
        <taxon>Basidiomycota</taxon>
        <taxon>Agaricomycotina</taxon>
        <taxon>Tremellomycetes</taxon>
        <taxon>Trichosporonales</taxon>
        <taxon>Trichosporonaceae</taxon>
        <taxon>Apiotrichum</taxon>
    </lineage>
</organism>
<evidence type="ECO:0000259" key="6">
    <source>
        <dbReference type="Pfam" id="PF02770"/>
    </source>
</evidence>
<evidence type="ECO:0000313" key="8">
    <source>
        <dbReference type="EMBL" id="RSH86129.1"/>
    </source>
</evidence>
<keyword evidence="3 4" id="KW-0274">FAD</keyword>
<dbReference type="EMBL" id="RSCE01000002">
    <property type="protein sequence ID" value="RSH86129.1"/>
    <property type="molecule type" value="Genomic_DNA"/>
</dbReference>
<evidence type="ECO:0000256" key="1">
    <source>
        <dbReference type="ARBA" id="ARBA00009347"/>
    </source>
</evidence>
<dbReference type="AlphaFoldDB" id="A0A427Y4W6"/>
<evidence type="ECO:0000256" key="3">
    <source>
        <dbReference type="ARBA" id="ARBA00022827"/>
    </source>
</evidence>
<dbReference type="STRING" id="105984.A0A427Y4W6"/>
<dbReference type="PANTHER" id="PTHR42707:SF2">
    <property type="entry name" value="ACD11 DEHYDROGENASE"/>
    <property type="match status" value="1"/>
</dbReference>
<evidence type="ECO:0000313" key="9">
    <source>
        <dbReference type="Proteomes" id="UP000279236"/>
    </source>
</evidence>
<keyword evidence="4" id="KW-0560">Oxidoreductase</keyword>
<comment type="caution">
    <text evidence="8">The sequence shown here is derived from an EMBL/GenBank/DDBJ whole genome shotgun (WGS) entry which is preliminary data.</text>
</comment>
<evidence type="ECO:0000256" key="4">
    <source>
        <dbReference type="RuleBase" id="RU362125"/>
    </source>
</evidence>
<dbReference type="InterPro" id="IPR006091">
    <property type="entry name" value="Acyl-CoA_Oxase/DH_mid-dom"/>
</dbReference>
<evidence type="ECO:0000259" key="7">
    <source>
        <dbReference type="Pfam" id="PF18158"/>
    </source>
</evidence>
<keyword evidence="2 4" id="KW-0285">Flavoprotein</keyword>
<dbReference type="Pfam" id="PF00441">
    <property type="entry name" value="Acyl-CoA_dh_1"/>
    <property type="match status" value="1"/>
</dbReference>
<dbReference type="InterPro" id="IPR009100">
    <property type="entry name" value="AcylCoA_DH/oxidase_NM_dom_sf"/>
</dbReference>
<evidence type="ECO:0000259" key="5">
    <source>
        <dbReference type="Pfam" id="PF00441"/>
    </source>
</evidence>
<evidence type="ECO:0008006" key="10">
    <source>
        <dbReference type="Google" id="ProtNLM"/>
    </source>
</evidence>
<feature type="domain" description="Adaptive response protein AidB N-terminal" evidence="7">
    <location>
        <begin position="21"/>
        <end position="156"/>
    </location>
</feature>
<feature type="domain" description="Acyl-CoA oxidase/dehydrogenase middle" evidence="6">
    <location>
        <begin position="192"/>
        <end position="306"/>
    </location>
</feature>